<sequence length="121" mass="13744">MTSQKRRYDRIDSLRLLSYSCVDHENKVVSQGMGRTLNVSEGGILIETHVPLEKEGTVLLSIGFEDEVTEVRGKIAYGKRGENGREQTGIEFIDPDEKARRIIRRYVAAFSDTRDEADQPE</sequence>
<reference evidence="2 3" key="1">
    <citation type="submission" date="2007-10" db="EMBL/GenBank/DDBJ databases">
        <title>Complete sequence of Desulfococcus oleovorans Hxd3.</title>
        <authorList>
            <consortium name="US DOE Joint Genome Institute"/>
            <person name="Copeland A."/>
            <person name="Lucas S."/>
            <person name="Lapidus A."/>
            <person name="Barry K."/>
            <person name="Glavina del Rio T."/>
            <person name="Dalin E."/>
            <person name="Tice H."/>
            <person name="Pitluck S."/>
            <person name="Kiss H."/>
            <person name="Brettin T."/>
            <person name="Bruce D."/>
            <person name="Detter J.C."/>
            <person name="Han C."/>
            <person name="Schmutz J."/>
            <person name="Larimer F."/>
            <person name="Land M."/>
            <person name="Hauser L."/>
            <person name="Kyrpides N."/>
            <person name="Kim E."/>
            <person name="Wawrik B."/>
            <person name="Richardson P."/>
        </authorList>
    </citation>
    <scope>NUCLEOTIDE SEQUENCE [LARGE SCALE GENOMIC DNA]</scope>
    <source>
        <strain evidence="3">DSM 6200 / JCM 39069 / Hxd3</strain>
    </source>
</reference>
<dbReference type="RefSeq" id="WP_012175786.1">
    <property type="nucleotide sequence ID" value="NC_009943.1"/>
</dbReference>
<gene>
    <name evidence="2" type="ordered locus">Dole_2370</name>
</gene>
<dbReference type="Gene3D" id="2.40.10.220">
    <property type="entry name" value="predicted glycosyltransferase like domains"/>
    <property type="match status" value="1"/>
</dbReference>
<evidence type="ECO:0000313" key="2">
    <source>
        <dbReference type="EMBL" id="ABW68174.1"/>
    </source>
</evidence>
<feature type="domain" description="PilZ" evidence="1">
    <location>
        <begin position="4"/>
        <end position="108"/>
    </location>
</feature>
<organism evidence="2 3">
    <name type="scientific">Desulfosudis oleivorans (strain DSM 6200 / JCM 39069 / Hxd3)</name>
    <name type="common">Desulfococcus oleovorans</name>
    <dbReference type="NCBI Taxonomy" id="96561"/>
    <lineage>
        <taxon>Bacteria</taxon>
        <taxon>Pseudomonadati</taxon>
        <taxon>Thermodesulfobacteriota</taxon>
        <taxon>Desulfobacteria</taxon>
        <taxon>Desulfobacterales</taxon>
        <taxon>Desulfosudaceae</taxon>
        <taxon>Desulfosudis</taxon>
    </lineage>
</organism>
<protein>
    <submittedName>
        <fullName evidence="2">Type IV pilus assembly PilZ</fullName>
    </submittedName>
</protein>
<dbReference type="GO" id="GO:0035438">
    <property type="term" value="F:cyclic-di-GMP binding"/>
    <property type="evidence" value="ECO:0007669"/>
    <property type="project" value="InterPro"/>
</dbReference>
<dbReference type="EMBL" id="CP000859">
    <property type="protein sequence ID" value="ABW68174.1"/>
    <property type="molecule type" value="Genomic_DNA"/>
</dbReference>
<dbReference type="eggNOG" id="ENOG503362D">
    <property type="taxonomic scope" value="Bacteria"/>
</dbReference>
<dbReference type="InterPro" id="IPR009875">
    <property type="entry name" value="PilZ_domain"/>
</dbReference>
<evidence type="ECO:0000259" key="1">
    <source>
        <dbReference type="Pfam" id="PF07238"/>
    </source>
</evidence>
<name>A8ZVI7_DESOH</name>
<dbReference type="AlphaFoldDB" id="A8ZVI7"/>
<proteinExistence type="predicted"/>
<dbReference type="HOGENOM" id="CLU_142753_0_0_7"/>
<keyword evidence="3" id="KW-1185">Reference proteome</keyword>
<dbReference type="Proteomes" id="UP000008561">
    <property type="component" value="Chromosome"/>
</dbReference>
<accession>A8ZVI7</accession>
<evidence type="ECO:0000313" key="3">
    <source>
        <dbReference type="Proteomes" id="UP000008561"/>
    </source>
</evidence>
<dbReference type="KEGG" id="dol:Dole_2370"/>
<dbReference type="Pfam" id="PF07238">
    <property type="entry name" value="PilZ"/>
    <property type="match status" value="1"/>
</dbReference>
<dbReference type="STRING" id="96561.Dole_2370"/>